<organism evidence="1 2">
    <name type="scientific">Lachnoanaerobaculum saburreum DSM 3986</name>
    <dbReference type="NCBI Taxonomy" id="887325"/>
    <lineage>
        <taxon>Bacteria</taxon>
        <taxon>Bacillati</taxon>
        <taxon>Bacillota</taxon>
        <taxon>Clostridia</taxon>
        <taxon>Lachnospirales</taxon>
        <taxon>Lachnospiraceae</taxon>
        <taxon>Lachnoanaerobaculum</taxon>
    </lineage>
</organism>
<gene>
    <name evidence="1" type="ORF">HMPREF0381_1114</name>
</gene>
<comment type="caution">
    <text evidence="1">The sequence shown here is derived from an EMBL/GenBank/DDBJ whole genome shotgun (WGS) entry which is preliminary data.</text>
</comment>
<name>E6LMC9_9FIRM</name>
<protein>
    <submittedName>
        <fullName evidence="1">Uncharacterized protein</fullName>
    </submittedName>
</protein>
<reference evidence="1 2" key="1">
    <citation type="submission" date="2010-12" db="EMBL/GenBank/DDBJ databases">
        <authorList>
            <person name="Muzny D."/>
            <person name="Qin X."/>
            <person name="Deng J."/>
            <person name="Jiang H."/>
            <person name="Liu Y."/>
            <person name="Qu J."/>
            <person name="Song X.-Z."/>
            <person name="Zhang L."/>
            <person name="Thornton R."/>
            <person name="Coyle M."/>
            <person name="Francisco L."/>
            <person name="Jackson L."/>
            <person name="Javaid M."/>
            <person name="Korchina V."/>
            <person name="Kovar C."/>
            <person name="Mata R."/>
            <person name="Mathew T."/>
            <person name="Ngo R."/>
            <person name="Nguyen L."/>
            <person name="Nguyen N."/>
            <person name="Okwuonu G."/>
            <person name="Ongeri F."/>
            <person name="Pham C."/>
            <person name="Simmons D."/>
            <person name="Wilczek-Boney K."/>
            <person name="Hale W."/>
            <person name="Jakkamsetti A."/>
            <person name="Pham P."/>
            <person name="Ruth R."/>
            <person name="San Lucas F."/>
            <person name="Warren J."/>
            <person name="Zhang J."/>
            <person name="Zhao Z."/>
            <person name="Zhou C."/>
            <person name="Zhu D."/>
            <person name="Lee S."/>
            <person name="Bess C."/>
            <person name="Blankenburg K."/>
            <person name="Forbes L."/>
            <person name="Fu Q."/>
            <person name="Gubbala S."/>
            <person name="Hirani K."/>
            <person name="Jayaseelan J.C."/>
            <person name="Lara F."/>
            <person name="Munidasa M."/>
            <person name="Palculict T."/>
            <person name="Patil S."/>
            <person name="Pu L.-L."/>
            <person name="Saada N."/>
            <person name="Tang L."/>
            <person name="Weissenberger G."/>
            <person name="Zhu Y."/>
            <person name="Hemphill L."/>
            <person name="Shang Y."/>
            <person name="Youmans B."/>
            <person name="Ayvaz T."/>
            <person name="Ross M."/>
            <person name="Santibanez J."/>
            <person name="Aqrawi P."/>
            <person name="Gross S."/>
            <person name="Joshi V."/>
            <person name="Fowler G."/>
            <person name="Nazareth L."/>
            <person name="Reid J."/>
            <person name="Worley K."/>
            <person name="Petrosino J."/>
            <person name="Highlander S."/>
            <person name="Gibbs R."/>
        </authorList>
    </citation>
    <scope>NUCLEOTIDE SEQUENCE [LARGE SCALE GENOMIC DNA]</scope>
    <source>
        <strain evidence="1 2">DSM 3986</strain>
    </source>
</reference>
<evidence type="ECO:0000313" key="1">
    <source>
        <dbReference type="EMBL" id="EFU77024.1"/>
    </source>
</evidence>
<dbReference type="EMBL" id="AEPW01000046">
    <property type="protein sequence ID" value="EFU77024.1"/>
    <property type="molecule type" value="Genomic_DNA"/>
</dbReference>
<proteinExistence type="predicted"/>
<dbReference type="HOGENOM" id="CLU_2898646_0_0_9"/>
<dbReference type="Proteomes" id="UP000003434">
    <property type="component" value="Unassembled WGS sequence"/>
</dbReference>
<dbReference type="AlphaFoldDB" id="E6LMC9"/>
<sequence>MKLTRIKYNLQKGIKNYVVVSNFRNLSLNKNGYYEKAHNFKIINLSAMCFFCAYLYRKKLLL</sequence>
<evidence type="ECO:0000313" key="2">
    <source>
        <dbReference type="Proteomes" id="UP000003434"/>
    </source>
</evidence>
<accession>E6LMC9</accession>